<dbReference type="EMBL" id="JAATJU010007921">
    <property type="protein sequence ID" value="KAH0519179.1"/>
    <property type="molecule type" value="Genomic_DNA"/>
</dbReference>
<sequence length="158" mass="17299">MGSSEEDPRKVTISHGKQSGHLGVPSGPRNVISIVNETSIILEWHPPRETGGRDDVTYNIICKKCRADRRSCSRCDDNVEFVPRQLGLTECRVSISSLWAHTPYTFDIQAINGVSSKSPFPPQHVSVNITTNQAGESGGFCVSVCLCGCLFIHLNVRS</sequence>
<dbReference type="FunFam" id="2.60.40.10:FF:000041">
    <property type="entry name" value="ephrin type-A receptor 3"/>
    <property type="match status" value="1"/>
</dbReference>
<evidence type="ECO:0000256" key="6">
    <source>
        <dbReference type="ARBA" id="ARBA00023136"/>
    </source>
</evidence>
<dbReference type="PANTHER" id="PTHR46877:SF17">
    <property type="entry name" value="EPHRIN TYPE-B RECEPTOR 1"/>
    <property type="match status" value="1"/>
</dbReference>
<evidence type="ECO:0000256" key="1">
    <source>
        <dbReference type="ARBA" id="ARBA00004167"/>
    </source>
</evidence>
<gene>
    <name evidence="10" type="ORF">LTLLF_113185</name>
</gene>
<feature type="compositionally biased region" description="Basic and acidic residues" evidence="8">
    <location>
        <begin position="1"/>
        <end position="10"/>
    </location>
</feature>
<reference evidence="10" key="1">
    <citation type="submission" date="2020-03" db="EMBL/GenBank/DDBJ databases">
        <title>Studies in the Genomics of Life Span.</title>
        <authorList>
            <person name="Glass D."/>
        </authorList>
    </citation>
    <scope>NUCLEOTIDE SEQUENCE</scope>
    <source>
        <strain evidence="10">LTLLF</strain>
        <tissue evidence="10">Muscle</tissue>
    </source>
</reference>
<dbReference type="SUPFAM" id="SSF49265">
    <property type="entry name" value="Fibronectin type III"/>
    <property type="match status" value="1"/>
</dbReference>
<protein>
    <submittedName>
        <fullName evidence="10">Ephrin type-B receptor 1</fullName>
    </submittedName>
</protein>
<dbReference type="Proteomes" id="UP000710432">
    <property type="component" value="Unassembled WGS sequence"/>
</dbReference>
<evidence type="ECO:0000313" key="11">
    <source>
        <dbReference type="Proteomes" id="UP000710432"/>
    </source>
</evidence>
<dbReference type="GO" id="GO:0005524">
    <property type="term" value="F:ATP binding"/>
    <property type="evidence" value="ECO:0007669"/>
    <property type="project" value="UniProtKB-KW"/>
</dbReference>
<name>A0A8J6GY65_MICOH</name>
<dbReference type="PROSITE" id="PS50853">
    <property type="entry name" value="FN3"/>
    <property type="match status" value="1"/>
</dbReference>
<dbReference type="InterPro" id="IPR013783">
    <property type="entry name" value="Ig-like_fold"/>
</dbReference>
<keyword evidence="3" id="KW-0547">Nucleotide-binding</keyword>
<dbReference type="GO" id="GO:0007411">
    <property type="term" value="P:axon guidance"/>
    <property type="evidence" value="ECO:0007669"/>
    <property type="project" value="TreeGrafter"/>
</dbReference>
<evidence type="ECO:0000256" key="8">
    <source>
        <dbReference type="SAM" id="MobiDB-lite"/>
    </source>
</evidence>
<evidence type="ECO:0000313" key="10">
    <source>
        <dbReference type="EMBL" id="KAH0519179.1"/>
    </source>
</evidence>
<dbReference type="PANTHER" id="PTHR46877">
    <property type="entry name" value="EPH RECEPTOR A5"/>
    <property type="match status" value="1"/>
</dbReference>
<keyword evidence="5" id="KW-1133">Transmembrane helix</keyword>
<keyword evidence="6" id="KW-0472">Membrane</keyword>
<dbReference type="Pfam" id="PF00041">
    <property type="entry name" value="fn3"/>
    <property type="match status" value="1"/>
</dbReference>
<dbReference type="GO" id="GO:0005886">
    <property type="term" value="C:plasma membrane"/>
    <property type="evidence" value="ECO:0007669"/>
    <property type="project" value="TreeGrafter"/>
</dbReference>
<evidence type="ECO:0000256" key="5">
    <source>
        <dbReference type="ARBA" id="ARBA00022989"/>
    </source>
</evidence>
<dbReference type="GO" id="GO:0005005">
    <property type="term" value="F:transmembrane-ephrin receptor activity"/>
    <property type="evidence" value="ECO:0007669"/>
    <property type="project" value="TreeGrafter"/>
</dbReference>
<dbReference type="InterPro" id="IPR003961">
    <property type="entry name" value="FN3_dom"/>
</dbReference>
<evidence type="ECO:0000256" key="3">
    <source>
        <dbReference type="ARBA" id="ARBA00022741"/>
    </source>
</evidence>
<evidence type="ECO:0000256" key="2">
    <source>
        <dbReference type="ARBA" id="ARBA00022692"/>
    </source>
</evidence>
<dbReference type="CDD" id="cd00063">
    <property type="entry name" value="FN3"/>
    <property type="match status" value="1"/>
</dbReference>
<dbReference type="GO" id="GO:0030425">
    <property type="term" value="C:dendrite"/>
    <property type="evidence" value="ECO:0007669"/>
    <property type="project" value="TreeGrafter"/>
</dbReference>
<comment type="caution">
    <text evidence="10">The sequence shown here is derived from an EMBL/GenBank/DDBJ whole genome shotgun (WGS) entry which is preliminary data.</text>
</comment>
<dbReference type="SMART" id="SM00060">
    <property type="entry name" value="FN3"/>
    <property type="match status" value="1"/>
</dbReference>
<organism evidence="10 11">
    <name type="scientific">Microtus ochrogaster</name>
    <name type="common">Prairie vole</name>
    <dbReference type="NCBI Taxonomy" id="79684"/>
    <lineage>
        <taxon>Eukaryota</taxon>
        <taxon>Metazoa</taxon>
        <taxon>Chordata</taxon>
        <taxon>Craniata</taxon>
        <taxon>Vertebrata</taxon>
        <taxon>Euteleostomi</taxon>
        <taxon>Mammalia</taxon>
        <taxon>Eutheria</taxon>
        <taxon>Euarchontoglires</taxon>
        <taxon>Glires</taxon>
        <taxon>Rodentia</taxon>
        <taxon>Myomorpha</taxon>
        <taxon>Muroidea</taxon>
        <taxon>Cricetidae</taxon>
        <taxon>Arvicolinae</taxon>
        <taxon>Microtus</taxon>
    </lineage>
</organism>
<keyword evidence="2" id="KW-0812">Transmembrane</keyword>
<feature type="domain" description="Fibronectin type-III" evidence="9">
    <location>
        <begin position="24"/>
        <end position="134"/>
    </location>
</feature>
<dbReference type="InterPro" id="IPR036116">
    <property type="entry name" value="FN3_sf"/>
</dbReference>
<accession>A0A8J6GY65</accession>
<dbReference type="AlphaFoldDB" id="A0A8J6GY65"/>
<dbReference type="Gene3D" id="2.60.40.10">
    <property type="entry name" value="Immunoglobulins"/>
    <property type="match status" value="1"/>
</dbReference>
<keyword evidence="4" id="KW-0067">ATP-binding</keyword>
<comment type="subcellular location">
    <subcellularLocation>
        <location evidence="1">Membrane</location>
        <topology evidence="1">Single-pass membrane protein</topology>
    </subcellularLocation>
</comment>
<evidence type="ECO:0000256" key="7">
    <source>
        <dbReference type="ARBA" id="ARBA00023170"/>
    </source>
</evidence>
<proteinExistence type="predicted"/>
<evidence type="ECO:0000256" key="4">
    <source>
        <dbReference type="ARBA" id="ARBA00022840"/>
    </source>
</evidence>
<evidence type="ECO:0000259" key="9">
    <source>
        <dbReference type="PROSITE" id="PS50853"/>
    </source>
</evidence>
<dbReference type="InterPro" id="IPR050449">
    <property type="entry name" value="Ephrin_rcpt_TKs"/>
</dbReference>
<feature type="region of interest" description="Disordered" evidence="8">
    <location>
        <begin position="1"/>
        <end position="28"/>
    </location>
</feature>
<keyword evidence="7 10" id="KW-0675">Receptor</keyword>